<keyword evidence="5" id="KW-1185">Reference proteome</keyword>
<protein>
    <recommendedName>
        <fullName evidence="6">Tetratricopeptide repeat protein</fullName>
    </recommendedName>
</protein>
<dbReference type="Pfam" id="PF13424">
    <property type="entry name" value="TPR_12"/>
    <property type="match status" value="1"/>
</dbReference>
<dbReference type="InterPro" id="IPR051685">
    <property type="entry name" value="Ycf3/AcsC/BcsC/TPR_MFPF"/>
</dbReference>
<keyword evidence="2 3" id="KW-0802">TPR repeat</keyword>
<organism evidence="4 5">
    <name type="scientific">Paramecium primaurelia</name>
    <dbReference type="NCBI Taxonomy" id="5886"/>
    <lineage>
        <taxon>Eukaryota</taxon>
        <taxon>Sar</taxon>
        <taxon>Alveolata</taxon>
        <taxon>Ciliophora</taxon>
        <taxon>Intramacronucleata</taxon>
        <taxon>Oligohymenophorea</taxon>
        <taxon>Peniculida</taxon>
        <taxon>Parameciidae</taxon>
        <taxon>Paramecium</taxon>
    </lineage>
</organism>
<evidence type="ECO:0000256" key="3">
    <source>
        <dbReference type="PROSITE-ProRule" id="PRU00339"/>
    </source>
</evidence>
<feature type="repeat" description="TPR" evidence="3">
    <location>
        <begin position="238"/>
        <end position="271"/>
    </location>
</feature>
<comment type="caution">
    <text evidence="4">The sequence shown here is derived from an EMBL/GenBank/DDBJ whole genome shotgun (WGS) entry which is preliminary data.</text>
</comment>
<evidence type="ECO:0000256" key="1">
    <source>
        <dbReference type="ARBA" id="ARBA00022737"/>
    </source>
</evidence>
<dbReference type="SMART" id="SM00028">
    <property type="entry name" value="TPR"/>
    <property type="match status" value="4"/>
</dbReference>
<proteinExistence type="predicted"/>
<evidence type="ECO:0000256" key="2">
    <source>
        <dbReference type="ARBA" id="ARBA00022803"/>
    </source>
</evidence>
<dbReference type="PANTHER" id="PTHR44943:SF4">
    <property type="entry name" value="TPR REPEAT-CONTAINING PROTEIN MJ0798"/>
    <property type="match status" value="1"/>
</dbReference>
<sequence>MDQETILNLKCQQNDHFLQIETVCYNQFCEEFRLNCLKCINEGAHHSHFNDVQKVHSLEEFLQNCNQKCDQFINELKKFIEGLNQSFSQFTKGIREKYSFLKGKYLNINLQQINDFLNQALQFKEYRQSITNIIQEQSKKINHSFQNLYEQLKLYQLSYNLKNDNDIKQSQEFYSKGYKLYCDSQLDQSIEQLDVSIQLDPNNFQSLWCKGACLRLQDKYDDALIWLDKALAINPKHVNSLSNKGTCLRSLKRFEDSLKCFDLALSIDPFNTFSLQTKGLCLQDQEKYLEAVIYYEKSLKYKPNDKWVKNQKDFCEQKLKQ</sequence>
<feature type="repeat" description="TPR" evidence="3">
    <location>
        <begin position="272"/>
        <end position="305"/>
    </location>
</feature>
<accession>A0A8S1Q683</accession>
<dbReference type="PROSITE" id="PS50005">
    <property type="entry name" value="TPR"/>
    <property type="match status" value="2"/>
</dbReference>
<dbReference type="Pfam" id="PF13181">
    <property type="entry name" value="TPR_8"/>
    <property type="match status" value="1"/>
</dbReference>
<dbReference type="AlphaFoldDB" id="A0A8S1Q683"/>
<dbReference type="EMBL" id="CAJJDM010000147">
    <property type="protein sequence ID" value="CAD8110301.1"/>
    <property type="molecule type" value="Genomic_DNA"/>
</dbReference>
<dbReference type="PANTHER" id="PTHR44943">
    <property type="entry name" value="CELLULOSE SYNTHASE OPERON PROTEIN C"/>
    <property type="match status" value="1"/>
</dbReference>
<evidence type="ECO:0008006" key="6">
    <source>
        <dbReference type="Google" id="ProtNLM"/>
    </source>
</evidence>
<dbReference type="InterPro" id="IPR019734">
    <property type="entry name" value="TPR_rpt"/>
</dbReference>
<reference evidence="4" key="1">
    <citation type="submission" date="2021-01" db="EMBL/GenBank/DDBJ databases">
        <authorList>
            <consortium name="Genoscope - CEA"/>
            <person name="William W."/>
        </authorList>
    </citation>
    <scope>NUCLEOTIDE SEQUENCE</scope>
</reference>
<gene>
    <name evidence="4" type="ORF">PPRIM_AZ9-3.1.T1430117</name>
</gene>
<name>A0A8S1Q683_PARPR</name>
<evidence type="ECO:0000313" key="4">
    <source>
        <dbReference type="EMBL" id="CAD8110301.1"/>
    </source>
</evidence>
<dbReference type="Proteomes" id="UP000688137">
    <property type="component" value="Unassembled WGS sequence"/>
</dbReference>
<keyword evidence="1" id="KW-0677">Repeat</keyword>
<evidence type="ECO:0000313" key="5">
    <source>
        <dbReference type="Proteomes" id="UP000688137"/>
    </source>
</evidence>